<dbReference type="PROSITE" id="PS50862">
    <property type="entry name" value="AA_TRNA_LIGASE_II"/>
    <property type="match status" value="1"/>
</dbReference>
<evidence type="ECO:0000256" key="9">
    <source>
        <dbReference type="ARBA" id="ARBA00047671"/>
    </source>
</evidence>
<keyword evidence="13" id="KW-1185">Reference proteome</keyword>
<evidence type="ECO:0000256" key="7">
    <source>
        <dbReference type="ARBA" id="ARBA00022917"/>
    </source>
</evidence>
<evidence type="ECO:0000313" key="12">
    <source>
        <dbReference type="EMBL" id="GAA2520100.1"/>
    </source>
</evidence>
<dbReference type="EC" id="6.1.1.15" evidence="10"/>
<evidence type="ECO:0000259" key="11">
    <source>
        <dbReference type="PROSITE" id="PS50862"/>
    </source>
</evidence>
<dbReference type="InterPro" id="IPR044140">
    <property type="entry name" value="ProRS_anticodon_short"/>
</dbReference>
<keyword evidence="3 10" id="KW-0963">Cytoplasm</keyword>
<keyword evidence="4 10" id="KW-0436">Ligase</keyword>
<feature type="domain" description="Aminoacyl-transfer RNA synthetases class-II family profile" evidence="11">
    <location>
        <begin position="33"/>
        <end position="463"/>
    </location>
</feature>
<keyword evidence="5 10" id="KW-0547">Nucleotide-binding</keyword>
<dbReference type="InterPro" id="IPR004500">
    <property type="entry name" value="Pro-tRNA-synth_IIa_bac-type"/>
</dbReference>
<keyword evidence="6 10" id="KW-0067">ATP-binding</keyword>
<evidence type="ECO:0000313" key="13">
    <source>
        <dbReference type="Proteomes" id="UP001499978"/>
    </source>
</evidence>
<comment type="similarity">
    <text evidence="10">Belongs to the class-II aminoacyl-tRNA synthetase family. ProS type 1 subfamily.</text>
</comment>
<dbReference type="HAMAP" id="MF_01569">
    <property type="entry name" value="Pro_tRNA_synth_type1"/>
    <property type="match status" value="1"/>
</dbReference>
<sequence>MRWSRMHVPTLRDDPAEAGAPSHRLLLRAGFIRQLMAGHYSLLPMGTRVRAKVIGIIRDELDRIGAQEFLLPTMHPAGIWRKTGRWESMGEEMFRLRDRKDADLALGMTHEEIFTTLAAELSSYRELPQIWYQFQLKYRDEPRPKAGLMRVREFTMKDSYSFDLDADGLDHSFALHRDAYARIFARLGIPAIAVEASTGAMGGSASTEFMCPSPVGEDTVVHCPGCGYAANVEKAVAALPAVDDAEPPASPQRFDTPDARTIEELAAGHGAAADRQIKTLVYLLDDELTLVLLRGDHQLNEQKLADATGAAVIRPAHADEIRAALGASPGSLGAVGVTGLPVLADAALRGRRDMFTGANVDGVHLRGVDIARDITVGRWVELREVAAGEPCVACGQPLATQRAIEVGHIFKLGDRYTKALGVTVLAPDGAPTKVIMGSYGIGVERALAAIVETHHDDSGIVWPVAVAPYQVAVVAAQADDDEVTAVSEQLYAALTAAGHEVILDDRAERAGVKFRDVELVGIPLRVTVGRRGLADGVVELTVRATGHTDRIRPDDAVKAVETALAALSSPVDRR</sequence>
<dbReference type="SUPFAM" id="SSF52954">
    <property type="entry name" value="Class II aaRS ABD-related"/>
    <property type="match status" value="1"/>
</dbReference>
<dbReference type="RefSeq" id="WP_344170828.1">
    <property type="nucleotide sequence ID" value="NZ_BAAARY010000005.1"/>
</dbReference>
<dbReference type="InterPro" id="IPR002314">
    <property type="entry name" value="aa-tRNA-synt_IIb"/>
</dbReference>
<dbReference type="InterPro" id="IPR036754">
    <property type="entry name" value="YbaK/aa-tRNA-synt-asso_dom_sf"/>
</dbReference>
<dbReference type="GO" id="GO:0016874">
    <property type="term" value="F:ligase activity"/>
    <property type="evidence" value="ECO:0007669"/>
    <property type="project" value="UniProtKB-KW"/>
</dbReference>
<dbReference type="Gene3D" id="3.90.960.10">
    <property type="entry name" value="YbaK/aminoacyl-tRNA synthetase-associated domain"/>
    <property type="match status" value="1"/>
</dbReference>
<dbReference type="Gene3D" id="3.30.930.10">
    <property type="entry name" value="Bira Bifunctional Protein, Domain 2"/>
    <property type="match status" value="2"/>
</dbReference>
<dbReference type="InterPro" id="IPR004154">
    <property type="entry name" value="Anticodon-bd"/>
</dbReference>
<dbReference type="InterPro" id="IPR002316">
    <property type="entry name" value="Pro-tRNA-ligase_IIa"/>
</dbReference>
<evidence type="ECO:0000256" key="2">
    <source>
        <dbReference type="ARBA" id="ARBA00011738"/>
    </source>
</evidence>
<dbReference type="InterPro" id="IPR006195">
    <property type="entry name" value="aa-tRNA-synth_II"/>
</dbReference>
<comment type="domain">
    <text evidence="10">Consists of three domains: the N-terminal catalytic domain, the editing domain and the C-terminal anticodon-binding domain.</text>
</comment>
<organism evidence="12 13">
    <name type="scientific">Pilimelia columellifera subsp. columellifera</name>
    <dbReference type="NCBI Taxonomy" id="706583"/>
    <lineage>
        <taxon>Bacteria</taxon>
        <taxon>Bacillati</taxon>
        <taxon>Actinomycetota</taxon>
        <taxon>Actinomycetes</taxon>
        <taxon>Micromonosporales</taxon>
        <taxon>Micromonosporaceae</taxon>
        <taxon>Pilimelia</taxon>
    </lineage>
</organism>
<dbReference type="InterPro" id="IPR045864">
    <property type="entry name" value="aa-tRNA-synth_II/BPL/LPL"/>
</dbReference>
<dbReference type="InterPro" id="IPR007214">
    <property type="entry name" value="YbaK/aa-tRNA-synth-assoc-dom"/>
</dbReference>
<keyword evidence="8 10" id="KW-0030">Aminoacyl-tRNA synthetase</keyword>
<comment type="caution">
    <text evidence="12">The sequence shown here is derived from an EMBL/GenBank/DDBJ whole genome shotgun (WGS) entry which is preliminary data.</text>
</comment>
<protein>
    <recommendedName>
        <fullName evidence="10">Proline--tRNA ligase</fullName>
        <ecNumber evidence="10">6.1.1.15</ecNumber>
    </recommendedName>
    <alternativeName>
        <fullName evidence="10">Prolyl-tRNA synthetase</fullName>
        <shortName evidence="10">ProRS</shortName>
    </alternativeName>
</protein>
<evidence type="ECO:0000256" key="10">
    <source>
        <dbReference type="HAMAP-Rule" id="MF_01569"/>
    </source>
</evidence>
<name>A0ABP6AQE8_9ACTN</name>
<evidence type="ECO:0000256" key="6">
    <source>
        <dbReference type="ARBA" id="ARBA00022840"/>
    </source>
</evidence>
<dbReference type="InterPro" id="IPR036621">
    <property type="entry name" value="Anticodon-bd_dom_sf"/>
</dbReference>
<dbReference type="PANTHER" id="PTHR42753:SF2">
    <property type="entry name" value="PROLINE--TRNA LIGASE"/>
    <property type="match status" value="1"/>
</dbReference>
<gene>
    <name evidence="10" type="primary">proS</name>
    <name evidence="12" type="ORF">GCM10010201_16940</name>
</gene>
<proteinExistence type="inferred from homology"/>
<evidence type="ECO:0000256" key="8">
    <source>
        <dbReference type="ARBA" id="ARBA00023146"/>
    </source>
</evidence>
<comment type="subcellular location">
    <subcellularLocation>
        <location evidence="1 10">Cytoplasm</location>
    </subcellularLocation>
</comment>
<dbReference type="NCBIfam" id="NF006625">
    <property type="entry name" value="PRK09194.1"/>
    <property type="match status" value="1"/>
</dbReference>
<dbReference type="Gene3D" id="3.40.50.800">
    <property type="entry name" value="Anticodon-binding domain"/>
    <property type="match status" value="1"/>
</dbReference>
<dbReference type="PANTHER" id="PTHR42753">
    <property type="entry name" value="MITOCHONDRIAL RIBOSOME PROTEIN L39/PROLYL-TRNA LIGASE FAMILY MEMBER"/>
    <property type="match status" value="1"/>
</dbReference>
<dbReference type="EMBL" id="BAAARY010000005">
    <property type="protein sequence ID" value="GAA2520100.1"/>
    <property type="molecule type" value="Genomic_DNA"/>
</dbReference>
<dbReference type="InterPro" id="IPR050062">
    <property type="entry name" value="Pro-tRNA_synthetase"/>
</dbReference>
<comment type="function">
    <text evidence="10">Catalyzes the attachment of proline to tRNA(Pro) in a two-step reaction: proline is first activated by ATP to form Pro-AMP and then transferred to the acceptor end of tRNA(Pro). As ProRS can inadvertently accommodate and process non-cognate amino acids such as alanine and cysteine, to avoid such errors it has two additional distinct editing activities against alanine. One activity is designated as 'pretransfer' editing and involves the tRNA(Pro)-independent hydrolysis of activated Ala-AMP. The other activity is designated 'posttransfer' editing and involves deacylation of mischarged Ala-tRNA(Pro). The misacylated Cys-tRNA(Pro) is not edited by ProRS.</text>
</comment>
<evidence type="ECO:0000256" key="4">
    <source>
        <dbReference type="ARBA" id="ARBA00022598"/>
    </source>
</evidence>
<dbReference type="Pfam" id="PF03129">
    <property type="entry name" value="HGTP_anticodon"/>
    <property type="match status" value="1"/>
</dbReference>
<dbReference type="Pfam" id="PF00587">
    <property type="entry name" value="tRNA-synt_2b"/>
    <property type="match status" value="1"/>
</dbReference>
<dbReference type="SUPFAM" id="SSF55826">
    <property type="entry name" value="YbaK/ProRS associated domain"/>
    <property type="match status" value="1"/>
</dbReference>
<evidence type="ECO:0000256" key="3">
    <source>
        <dbReference type="ARBA" id="ARBA00022490"/>
    </source>
</evidence>
<dbReference type="SUPFAM" id="SSF55681">
    <property type="entry name" value="Class II aaRS and biotin synthetases"/>
    <property type="match status" value="1"/>
</dbReference>
<comment type="subunit">
    <text evidence="2 10">Homodimer.</text>
</comment>
<dbReference type="Proteomes" id="UP001499978">
    <property type="component" value="Unassembled WGS sequence"/>
</dbReference>
<dbReference type="NCBIfam" id="TIGR00409">
    <property type="entry name" value="proS_fam_II"/>
    <property type="match status" value="1"/>
</dbReference>
<evidence type="ECO:0000256" key="5">
    <source>
        <dbReference type="ARBA" id="ARBA00022741"/>
    </source>
</evidence>
<dbReference type="Pfam" id="PF04073">
    <property type="entry name" value="tRNA_edit"/>
    <property type="match status" value="1"/>
</dbReference>
<accession>A0ABP6AQE8</accession>
<reference evidence="13" key="1">
    <citation type="journal article" date="2019" name="Int. J. Syst. Evol. Microbiol.">
        <title>The Global Catalogue of Microorganisms (GCM) 10K type strain sequencing project: providing services to taxonomists for standard genome sequencing and annotation.</title>
        <authorList>
            <consortium name="The Broad Institute Genomics Platform"/>
            <consortium name="The Broad Institute Genome Sequencing Center for Infectious Disease"/>
            <person name="Wu L."/>
            <person name="Ma J."/>
        </authorList>
    </citation>
    <scope>NUCLEOTIDE SEQUENCE [LARGE SCALE GENOMIC DNA]</scope>
    <source>
        <strain evidence="13">JCM 3367</strain>
    </source>
</reference>
<dbReference type="CDD" id="cd00861">
    <property type="entry name" value="ProRS_anticodon_short"/>
    <property type="match status" value="1"/>
</dbReference>
<dbReference type="InterPro" id="IPR023717">
    <property type="entry name" value="Pro-tRNA-Synthase_IIa_type1"/>
</dbReference>
<comment type="catalytic activity">
    <reaction evidence="9 10">
        <text>tRNA(Pro) + L-proline + ATP = L-prolyl-tRNA(Pro) + AMP + diphosphate</text>
        <dbReference type="Rhea" id="RHEA:14305"/>
        <dbReference type="Rhea" id="RHEA-COMP:9700"/>
        <dbReference type="Rhea" id="RHEA-COMP:9702"/>
        <dbReference type="ChEBI" id="CHEBI:30616"/>
        <dbReference type="ChEBI" id="CHEBI:33019"/>
        <dbReference type="ChEBI" id="CHEBI:60039"/>
        <dbReference type="ChEBI" id="CHEBI:78442"/>
        <dbReference type="ChEBI" id="CHEBI:78532"/>
        <dbReference type="ChEBI" id="CHEBI:456215"/>
        <dbReference type="EC" id="6.1.1.15"/>
    </reaction>
</comment>
<dbReference type="CDD" id="cd04334">
    <property type="entry name" value="ProRS-INS"/>
    <property type="match status" value="1"/>
</dbReference>
<keyword evidence="7 10" id="KW-0648">Protein biosynthesis</keyword>
<evidence type="ECO:0000256" key="1">
    <source>
        <dbReference type="ARBA" id="ARBA00004496"/>
    </source>
</evidence>
<dbReference type="PRINTS" id="PR01046">
    <property type="entry name" value="TRNASYNTHPRO"/>
</dbReference>